<dbReference type="EMBL" id="QDDR01000011">
    <property type="protein sequence ID" value="PVE45929.1"/>
    <property type="molecule type" value="Genomic_DNA"/>
</dbReference>
<dbReference type="PANTHER" id="PTHR33376">
    <property type="match status" value="1"/>
</dbReference>
<evidence type="ECO:0000313" key="7">
    <source>
        <dbReference type="EMBL" id="PVE45929.1"/>
    </source>
</evidence>
<gene>
    <name evidence="7" type="ORF">DDE23_19130</name>
</gene>
<evidence type="ECO:0000256" key="1">
    <source>
        <dbReference type="ARBA" id="ARBA00004418"/>
    </source>
</evidence>
<evidence type="ECO:0000256" key="5">
    <source>
        <dbReference type="ARBA" id="ARBA00022764"/>
    </source>
</evidence>
<dbReference type="InterPro" id="IPR018389">
    <property type="entry name" value="DctP_fam"/>
</dbReference>
<comment type="subcellular location">
    <subcellularLocation>
        <location evidence="1">Periplasm</location>
    </subcellularLocation>
</comment>
<comment type="caution">
    <text evidence="7">The sequence shown here is derived from an EMBL/GenBank/DDBJ whole genome shotgun (WGS) entry which is preliminary data.</text>
</comment>
<accession>A0A2T7UMR7</accession>
<evidence type="ECO:0000256" key="2">
    <source>
        <dbReference type="ARBA" id="ARBA00009023"/>
    </source>
</evidence>
<comment type="similarity">
    <text evidence="2">Belongs to the bacterial solute-binding protein 7 family.</text>
</comment>
<keyword evidence="3" id="KW-0813">Transport</keyword>
<reference evidence="7 8" key="1">
    <citation type="journal article" date="2011" name="Syst. Appl. Microbiol.">
        <title>Defluviimonas denitrificans gen. nov., sp. nov., and Pararhodobacter aggregans gen. nov., sp. nov., non-phototrophic Rhodobacteraceae from the biofilter of a marine aquaculture.</title>
        <authorList>
            <person name="Foesel B.U."/>
            <person name="Drake H.L."/>
            <person name="Schramm A."/>
        </authorList>
    </citation>
    <scope>NUCLEOTIDE SEQUENCE [LARGE SCALE GENOMIC DNA]</scope>
    <source>
        <strain evidence="7 8">D1-19</strain>
    </source>
</reference>
<sequence>MTMRVLSTPIALGALMLSGLTLPVAGPARAAEVDGPAITWQVSLWGNRRGFTEGVEALAAYLSEKTDGNFQLSLQYGAVLSDPTENIDGLQIGAFEMATVCSFYHPGKLPISTGLNLAMLPLPTLESQYRTYAEYLRHPAVAAEWAGWSAVPVMSVLMPNYEVMGRGTPPADLAAWSGLRINASGGHAALMQALGAVSTTIPAPDLYSSMERGALDAIVYPYTYAFTAYSLQELSTWVTDRWNLGTVNCVLAANEDAYAGLPQQYRDLIDEAIPTAYAQQIEAYETVDAENEADFEARGLVRIPMTDDVRAALQAAVEPSWQAWVEDMNSRGAPGQELLDLILSSAAAATAE</sequence>
<keyword evidence="8" id="KW-1185">Reference proteome</keyword>
<proteinExistence type="inferred from homology"/>
<name>A0A2T7UMR7_9RHOB</name>
<feature type="chain" id="PRO_5015450830" evidence="6">
    <location>
        <begin position="31"/>
        <end position="352"/>
    </location>
</feature>
<dbReference type="GO" id="GO:0042597">
    <property type="term" value="C:periplasmic space"/>
    <property type="evidence" value="ECO:0007669"/>
    <property type="project" value="UniProtKB-SubCell"/>
</dbReference>
<organism evidence="7 8">
    <name type="scientific">Pararhodobacter aggregans</name>
    <dbReference type="NCBI Taxonomy" id="404875"/>
    <lineage>
        <taxon>Bacteria</taxon>
        <taxon>Pseudomonadati</taxon>
        <taxon>Pseudomonadota</taxon>
        <taxon>Alphaproteobacteria</taxon>
        <taxon>Rhodobacterales</taxon>
        <taxon>Paracoccaceae</taxon>
        <taxon>Pararhodobacter</taxon>
    </lineage>
</organism>
<dbReference type="InterPro" id="IPR038404">
    <property type="entry name" value="TRAP_DctP_sf"/>
</dbReference>
<protein>
    <submittedName>
        <fullName evidence="7">C4-dicarboxylate ABC transporter substrate-binding protein</fullName>
    </submittedName>
</protein>
<dbReference type="SUPFAM" id="SSF53850">
    <property type="entry name" value="Periplasmic binding protein-like II"/>
    <property type="match status" value="1"/>
</dbReference>
<dbReference type="Pfam" id="PF03480">
    <property type="entry name" value="DctP"/>
    <property type="match status" value="1"/>
</dbReference>
<keyword evidence="5" id="KW-0574">Periplasm</keyword>
<feature type="signal peptide" evidence="6">
    <location>
        <begin position="1"/>
        <end position="30"/>
    </location>
</feature>
<keyword evidence="4 6" id="KW-0732">Signal</keyword>
<dbReference type="Proteomes" id="UP000244810">
    <property type="component" value="Unassembled WGS sequence"/>
</dbReference>
<evidence type="ECO:0000313" key="8">
    <source>
        <dbReference type="Proteomes" id="UP000244810"/>
    </source>
</evidence>
<dbReference type="RefSeq" id="WP_107754631.1">
    <property type="nucleotide sequence ID" value="NZ_QBKF01000015.1"/>
</dbReference>
<dbReference type="Gene3D" id="3.40.190.170">
    <property type="entry name" value="Bacterial extracellular solute-binding protein, family 7"/>
    <property type="match status" value="1"/>
</dbReference>
<dbReference type="AlphaFoldDB" id="A0A2T7UMR7"/>
<evidence type="ECO:0000256" key="6">
    <source>
        <dbReference type="SAM" id="SignalP"/>
    </source>
</evidence>
<dbReference type="PANTHER" id="PTHR33376:SF7">
    <property type="entry name" value="C4-DICARBOXYLATE-BINDING PROTEIN DCTB"/>
    <property type="match status" value="1"/>
</dbReference>
<dbReference type="OrthoDB" id="7818209at2"/>
<evidence type="ECO:0000256" key="4">
    <source>
        <dbReference type="ARBA" id="ARBA00022729"/>
    </source>
</evidence>
<dbReference type="GO" id="GO:0055085">
    <property type="term" value="P:transmembrane transport"/>
    <property type="evidence" value="ECO:0007669"/>
    <property type="project" value="InterPro"/>
</dbReference>
<evidence type="ECO:0000256" key="3">
    <source>
        <dbReference type="ARBA" id="ARBA00022448"/>
    </source>
</evidence>